<dbReference type="OrthoDB" id="3245657at2759"/>
<evidence type="ECO:0000313" key="4">
    <source>
        <dbReference type="EMBL" id="GJE89335.1"/>
    </source>
</evidence>
<feature type="signal peptide" evidence="3">
    <location>
        <begin position="1"/>
        <end position="25"/>
    </location>
</feature>
<reference evidence="4 5" key="1">
    <citation type="submission" date="2021-08" db="EMBL/GenBank/DDBJ databases">
        <title>Draft Genome Sequence of Phanerochaete sordida strain YK-624.</title>
        <authorList>
            <person name="Mori T."/>
            <person name="Dohra H."/>
            <person name="Suzuki T."/>
            <person name="Kawagishi H."/>
            <person name="Hirai H."/>
        </authorList>
    </citation>
    <scope>NUCLEOTIDE SEQUENCE [LARGE SCALE GENOMIC DNA]</scope>
    <source>
        <strain evidence="4 5">YK-624</strain>
    </source>
</reference>
<evidence type="ECO:0000256" key="3">
    <source>
        <dbReference type="SAM" id="SignalP"/>
    </source>
</evidence>
<evidence type="ECO:0000313" key="5">
    <source>
        <dbReference type="Proteomes" id="UP000703269"/>
    </source>
</evidence>
<feature type="region of interest" description="Disordered" evidence="1">
    <location>
        <begin position="225"/>
        <end position="295"/>
    </location>
</feature>
<dbReference type="Gene3D" id="2.60.120.260">
    <property type="entry name" value="Galactose-binding domain-like"/>
    <property type="match status" value="2"/>
</dbReference>
<organism evidence="4 5">
    <name type="scientific">Phanerochaete sordida</name>
    <dbReference type="NCBI Taxonomy" id="48140"/>
    <lineage>
        <taxon>Eukaryota</taxon>
        <taxon>Fungi</taxon>
        <taxon>Dikarya</taxon>
        <taxon>Basidiomycota</taxon>
        <taxon>Agaricomycotina</taxon>
        <taxon>Agaricomycetes</taxon>
        <taxon>Polyporales</taxon>
        <taxon>Phanerochaetaceae</taxon>
        <taxon>Phanerochaete</taxon>
    </lineage>
</organism>
<keyword evidence="3" id="KW-0732">Signal</keyword>
<keyword evidence="5" id="KW-1185">Reference proteome</keyword>
<sequence length="599" mass="64587">MSIALRLLPLILSILVSLDRHTASGALVNVTVDDQGADSVTGKVIGYEGLWKIQPGCVDCDAMPNPENAQQGTWHDAPFDVTEPPVLVLSNATFSFTGTAIYVFGMVDTSFGIDLVFYLDEEVSGHYTNPQSGLPGYSYHQLYFQAQGLQNIQHTIKLQNGRLDQMQPSVALFDYLVYTRDDSNNGSSAATSLEPAAIPSFPASSTAHPSVPAVTSASVVSLPVEQPTDSSKKLSMEPSTTSSTPIPTLLSTQSSTTQIMTPSSLQSMQPSATPSTLPDTETSTMPSTTPFHTAALSTAGNHTGLSSTTRAAIIAVAAIVLAIIAALLGLLYRAHRNRLQHGDKAPNPAYNSVYGSVAGHDAPYTAMTAILMAQHFASAYGTLVNITIDDQGHDPMTGNKLSRTSGISLGQTCGSACDAQPDPLRVFNGTWMDTTFIPGGKDEHGVPQSVTFSFTGTAVYVYGIQSQSINRPGSDADVLFYIDGAKEGNYKFTAKGPQSAYTYNQLLFSADDFDDIPHTLMSQNGRIGGGSTLLLLDFIVYTSRICHIVIVTHDIYTHDIYAHDIYTHDIYTHDIYTHDIYTHDIYTHDIYTHDIYTHV</sequence>
<name>A0A9P3LBL7_9APHY</name>
<dbReference type="AlphaFoldDB" id="A0A9P3LBL7"/>
<dbReference type="EMBL" id="BPQB01000012">
    <property type="protein sequence ID" value="GJE89335.1"/>
    <property type="molecule type" value="Genomic_DNA"/>
</dbReference>
<evidence type="ECO:0000256" key="1">
    <source>
        <dbReference type="SAM" id="MobiDB-lite"/>
    </source>
</evidence>
<feature type="compositionally biased region" description="Polar residues" evidence="1">
    <location>
        <begin position="265"/>
        <end position="295"/>
    </location>
</feature>
<keyword evidence="2" id="KW-0812">Transmembrane</keyword>
<evidence type="ECO:0000256" key="2">
    <source>
        <dbReference type="SAM" id="Phobius"/>
    </source>
</evidence>
<gene>
    <name evidence="4" type="ORF">PsYK624_054340</name>
</gene>
<keyword evidence="2" id="KW-1133">Transmembrane helix</keyword>
<proteinExistence type="predicted"/>
<feature type="compositionally biased region" description="Low complexity" evidence="1">
    <location>
        <begin position="238"/>
        <end position="264"/>
    </location>
</feature>
<comment type="caution">
    <text evidence="4">The sequence shown here is derived from an EMBL/GenBank/DDBJ whole genome shotgun (WGS) entry which is preliminary data.</text>
</comment>
<feature type="chain" id="PRO_5040404604" evidence="3">
    <location>
        <begin position="26"/>
        <end position="599"/>
    </location>
</feature>
<protein>
    <submittedName>
        <fullName evidence="4">Uncharacterized protein</fullName>
    </submittedName>
</protein>
<dbReference type="Proteomes" id="UP000703269">
    <property type="component" value="Unassembled WGS sequence"/>
</dbReference>
<feature type="transmembrane region" description="Helical" evidence="2">
    <location>
        <begin position="311"/>
        <end position="332"/>
    </location>
</feature>
<keyword evidence="2" id="KW-0472">Membrane</keyword>
<accession>A0A9P3LBL7</accession>
<dbReference type="Gene3D" id="3.30.70.440">
    <property type="entry name" value="Killer toxin KP6 alpha-subunit"/>
    <property type="match status" value="1"/>
</dbReference>